<keyword evidence="1" id="KW-0472">Membrane</keyword>
<dbReference type="OrthoDB" id="4775109at2"/>
<keyword evidence="1" id="KW-1133">Transmembrane helix</keyword>
<evidence type="ECO:0000256" key="1">
    <source>
        <dbReference type="SAM" id="Phobius"/>
    </source>
</evidence>
<feature type="transmembrane region" description="Helical" evidence="1">
    <location>
        <begin position="35"/>
        <end position="54"/>
    </location>
</feature>
<dbReference type="KEGG" id="mph:MLP_26630"/>
<protein>
    <submittedName>
        <fullName evidence="2">Uncharacterized protein</fullName>
    </submittedName>
</protein>
<feature type="transmembrane region" description="Helical" evidence="1">
    <location>
        <begin position="90"/>
        <end position="110"/>
    </location>
</feature>
<reference evidence="2 3" key="1">
    <citation type="submission" date="2011-05" db="EMBL/GenBank/DDBJ databases">
        <title>Whole genome sequence of Microlunatus phosphovorus NM-1.</title>
        <authorList>
            <person name="Hosoyama A."/>
            <person name="Sasaki K."/>
            <person name="Harada T."/>
            <person name="Igarashi R."/>
            <person name="Kawakoshi A."/>
            <person name="Sasagawa M."/>
            <person name="Fukada J."/>
            <person name="Nakamura S."/>
            <person name="Katano Y."/>
            <person name="Hanada S."/>
            <person name="Kamagata Y."/>
            <person name="Nakamura N."/>
            <person name="Yamazaki S."/>
            <person name="Fujita N."/>
        </authorList>
    </citation>
    <scope>NUCLEOTIDE SEQUENCE [LARGE SCALE GENOMIC DNA]</scope>
    <source>
        <strain evidence="3">ATCC 700054 / DSM 10555 / JCM 9379 / NBRC 101784 / NCIMB 13414 / VKM Ac-1990 / NM-1</strain>
    </source>
</reference>
<dbReference type="RefSeq" id="WP_013863546.1">
    <property type="nucleotide sequence ID" value="NC_015635.1"/>
</dbReference>
<dbReference type="HOGENOM" id="CLU_2130610_0_0_11"/>
<evidence type="ECO:0000313" key="3">
    <source>
        <dbReference type="Proteomes" id="UP000007947"/>
    </source>
</evidence>
<accession>F5XI08</accession>
<dbReference type="AlphaFoldDB" id="F5XI08"/>
<evidence type="ECO:0000313" key="2">
    <source>
        <dbReference type="EMBL" id="BAK35677.1"/>
    </source>
</evidence>
<dbReference type="EMBL" id="AP012204">
    <property type="protein sequence ID" value="BAK35677.1"/>
    <property type="molecule type" value="Genomic_DNA"/>
</dbReference>
<keyword evidence="3" id="KW-1185">Reference proteome</keyword>
<keyword evidence="1" id="KW-0812">Transmembrane</keyword>
<dbReference type="STRING" id="1032480.MLP_26630"/>
<gene>
    <name evidence="2" type="ordered locus">MLP_26630</name>
</gene>
<name>F5XI08_MICPN</name>
<proteinExistence type="predicted"/>
<organism evidence="2 3">
    <name type="scientific">Microlunatus phosphovorus (strain ATCC 700054 / DSM 10555 / JCM 9379 / NBRC 101784 / NCIMB 13414 / VKM Ac-1990 / NM-1)</name>
    <dbReference type="NCBI Taxonomy" id="1032480"/>
    <lineage>
        <taxon>Bacteria</taxon>
        <taxon>Bacillati</taxon>
        <taxon>Actinomycetota</taxon>
        <taxon>Actinomycetes</taxon>
        <taxon>Propionibacteriales</taxon>
        <taxon>Propionibacteriaceae</taxon>
        <taxon>Microlunatus</taxon>
    </lineage>
</organism>
<dbReference type="Proteomes" id="UP000007947">
    <property type="component" value="Chromosome"/>
</dbReference>
<sequence>MLAVFVADLVAHIAVHPQLPDRAELAHMVSVSTRALGVIVLPLIFVALSALGVWDVPRALRASTIALIVSLIAIGYLAARRVPLRLGQRLIVLFAEFTLGIAVVLLEVLAHHG</sequence>
<feature type="transmembrane region" description="Helical" evidence="1">
    <location>
        <begin position="60"/>
        <end position="78"/>
    </location>
</feature>